<accession>A0A6I4I230</accession>
<evidence type="ECO:0000259" key="2">
    <source>
        <dbReference type="Pfam" id="PF00534"/>
    </source>
</evidence>
<dbReference type="RefSeq" id="WP_157526628.1">
    <property type="nucleotide sequence ID" value="NZ_CP066775.1"/>
</dbReference>
<dbReference type="Pfam" id="PF00534">
    <property type="entry name" value="Glycos_transf_1"/>
    <property type="match status" value="1"/>
</dbReference>
<dbReference type="Pfam" id="PF13439">
    <property type="entry name" value="Glyco_transf_4"/>
    <property type="match status" value="1"/>
</dbReference>
<organism evidence="4 5">
    <name type="scientific">Mucilaginibacter ginkgonis</name>
    <dbReference type="NCBI Taxonomy" id="2682091"/>
    <lineage>
        <taxon>Bacteria</taxon>
        <taxon>Pseudomonadati</taxon>
        <taxon>Bacteroidota</taxon>
        <taxon>Sphingobacteriia</taxon>
        <taxon>Sphingobacteriales</taxon>
        <taxon>Sphingobacteriaceae</taxon>
        <taxon>Mucilaginibacter</taxon>
    </lineage>
</organism>
<dbReference type="Proteomes" id="UP000429232">
    <property type="component" value="Chromosome"/>
</dbReference>
<dbReference type="AlphaFoldDB" id="A0A6I4I230"/>
<reference evidence="4 5" key="1">
    <citation type="submission" date="2020-12" db="EMBL/GenBank/DDBJ databases">
        <title>HMF7856_wgs.fasta genome submission.</title>
        <authorList>
            <person name="Kang H."/>
            <person name="Kim H."/>
            <person name="Joh K."/>
        </authorList>
    </citation>
    <scope>NUCLEOTIDE SEQUENCE [LARGE SCALE GENOMIC DNA]</scope>
    <source>
        <strain evidence="4 5">HMF7856</strain>
    </source>
</reference>
<feature type="domain" description="Glycosyl transferase family 1" evidence="2">
    <location>
        <begin position="199"/>
        <end position="361"/>
    </location>
</feature>
<dbReference type="PANTHER" id="PTHR46401:SF2">
    <property type="entry name" value="GLYCOSYLTRANSFERASE WBBK-RELATED"/>
    <property type="match status" value="1"/>
</dbReference>
<dbReference type="Gene3D" id="3.40.50.2000">
    <property type="entry name" value="Glycogen Phosphorylase B"/>
    <property type="match status" value="1"/>
</dbReference>
<keyword evidence="1 4" id="KW-0808">Transferase</keyword>
<protein>
    <submittedName>
        <fullName evidence="4">Glycosyltransferase family 4 protein</fullName>
    </submittedName>
</protein>
<dbReference type="CDD" id="cd03809">
    <property type="entry name" value="GT4_MtfB-like"/>
    <property type="match status" value="1"/>
</dbReference>
<gene>
    <name evidence="4" type="ORF">GO620_005285</name>
</gene>
<dbReference type="PANTHER" id="PTHR46401">
    <property type="entry name" value="GLYCOSYLTRANSFERASE WBBK-RELATED"/>
    <property type="match status" value="1"/>
</dbReference>
<dbReference type="InterPro" id="IPR001296">
    <property type="entry name" value="Glyco_trans_1"/>
</dbReference>
<evidence type="ECO:0000259" key="3">
    <source>
        <dbReference type="Pfam" id="PF13439"/>
    </source>
</evidence>
<dbReference type="GO" id="GO:0016757">
    <property type="term" value="F:glycosyltransferase activity"/>
    <property type="evidence" value="ECO:0007669"/>
    <property type="project" value="InterPro"/>
</dbReference>
<sequence>MSENIQRNDRPIIVGVDIRDLKKAKTGIKTYLEELQREFTHMNDDGISFRFIDTLLPVYSGPKKIWKWVEHFRYQLWKQIVLPLKAWGQKCDIVFCVDNCVPIVHLGYKTVHGLHDAFCFESPESYGKLWLWLYKATTVPGARRSPLLVTATEYGKKQIAHHVGIDPSKIVVVPDGPKRMNYNADDISGNHVLDRFPIKKHNYILHVGSMFKRKNIPTLVKAFVELKKTGYPDLKLVLAGSFITNQYDNDHDVIKELIEQNALQEQIITTGYLTDQEIGQLYANALLYVFPSFNEGFGLPVLEAFEYNVPVIVSNNTCLPEVGGDAVLTFNPYKVEELVAKIQSVLDDPQLRKDMIAKGIERLKNFSWKRTANEIVEVFKRVG</sequence>
<dbReference type="GO" id="GO:0009103">
    <property type="term" value="P:lipopolysaccharide biosynthetic process"/>
    <property type="evidence" value="ECO:0007669"/>
    <property type="project" value="TreeGrafter"/>
</dbReference>
<evidence type="ECO:0000313" key="5">
    <source>
        <dbReference type="Proteomes" id="UP000429232"/>
    </source>
</evidence>
<proteinExistence type="predicted"/>
<feature type="domain" description="Glycosyltransferase subfamily 4-like N-terminal" evidence="3">
    <location>
        <begin position="71"/>
        <end position="176"/>
    </location>
</feature>
<name>A0A6I4I230_9SPHI</name>
<dbReference type="KEGG" id="mgik:GO620_005285"/>
<evidence type="ECO:0000313" key="4">
    <source>
        <dbReference type="EMBL" id="QQL50873.1"/>
    </source>
</evidence>
<keyword evidence="5" id="KW-1185">Reference proteome</keyword>
<dbReference type="EMBL" id="CP066775">
    <property type="protein sequence ID" value="QQL50873.1"/>
    <property type="molecule type" value="Genomic_DNA"/>
</dbReference>
<dbReference type="SUPFAM" id="SSF53756">
    <property type="entry name" value="UDP-Glycosyltransferase/glycogen phosphorylase"/>
    <property type="match status" value="1"/>
</dbReference>
<evidence type="ECO:0000256" key="1">
    <source>
        <dbReference type="ARBA" id="ARBA00022679"/>
    </source>
</evidence>
<dbReference type="InterPro" id="IPR028098">
    <property type="entry name" value="Glyco_trans_4-like_N"/>
</dbReference>